<protein>
    <submittedName>
        <fullName evidence="1">4-hydroxy-3-methylbut-2-enyl diphosphate reductase</fullName>
    </submittedName>
</protein>
<evidence type="ECO:0000313" key="2">
    <source>
        <dbReference type="Proteomes" id="UP000188637"/>
    </source>
</evidence>
<evidence type="ECO:0000313" key="1">
    <source>
        <dbReference type="EMBL" id="ONI46487.1"/>
    </source>
</evidence>
<keyword evidence="2" id="KW-1185">Reference proteome</keyword>
<name>A0ACC8XJ40_9FIRM</name>
<sequence>MDIKIAKSAGFCFGVQRAIDLAYKSKDLSHTYTLGPIIHNEIVIEDLKQKGIYPIDQLNDNCQNIIIRSHGVTPEVYSQAKQRNINLLDATCPYVKKIHTLVGKHTNNGKSIILIGNKTHPEIIGINGWGHNKCNIIKDIHDPILLNLDKTKQYFVVSQTTYKKEIVEEILNYLYNNKFEFIHKNTICVATTKRQEEAKQIALEVDIMIVIGSKKSSNTKKLYEICKDVCKNTYFVQSKDELQNYNLGYDKIGITAGASTPASIITEILDYLKIFQEK</sequence>
<dbReference type="Proteomes" id="UP000188637">
    <property type="component" value="Unassembled WGS sequence"/>
</dbReference>
<accession>A0ACC8XJ40</accession>
<gene>
    <name evidence="1" type="ORF">AN640_03410</name>
</gene>
<comment type="caution">
    <text evidence="1">The sequence shown here is derived from an EMBL/GenBank/DDBJ whole genome shotgun (WGS) entry which is preliminary data.</text>
</comment>
<proteinExistence type="predicted"/>
<organism evidence="1 2">
    <name type="scientific">Candidatus Epulonipiscium fishelsonii</name>
    <dbReference type="NCBI Taxonomy" id="77094"/>
    <lineage>
        <taxon>Bacteria</taxon>
        <taxon>Bacillati</taxon>
        <taxon>Bacillota</taxon>
        <taxon>Clostridia</taxon>
        <taxon>Lachnospirales</taxon>
        <taxon>Lachnospiraceae</taxon>
        <taxon>Candidatus Epulonipiscium</taxon>
    </lineage>
</organism>
<dbReference type="EMBL" id="LJHD01000011">
    <property type="protein sequence ID" value="ONI46487.1"/>
    <property type="molecule type" value="Genomic_DNA"/>
</dbReference>
<reference evidence="1" key="1">
    <citation type="submission" date="2016-08" db="EMBL/GenBank/DDBJ databases">
        <authorList>
            <person name="Ngugi D.K."/>
            <person name="Miyake S."/>
            <person name="Stingl U."/>
        </authorList>
    </citation>
    <scope>NUCLEOTIDE SEQUENCE</scope>
    <source>
        <strain evidence="1">SCG-D08WGA-EpuloA1</strain>
    </source>
</reference>